<evidence type="ECO:0000259" key="7">
    <source>
        <dbReference type="Pfam" id="PF01171"/>
    </source>
</evidence>
<dbReference type="InterPro" id="IPR012094">
    <property type="entry name" value="tRNA_Ile_lys_synt"/>
</dbReference>
<dbReference type="InterPro" id="IPR014729">
    <property type="entry name" value="Rossmann-like_a/b/a_fold"/>
</dbReference>
<dbReference type="GO" id="GO:0005737">
    <property type="term" value="C:cytoplasm"/>
    <property type="evidence" value="ECO:0007669"/>
    <property type="project" value="UniProtKB-SubCell"/>
</dbReference>
<keyword evidence="9" id="KW-1185">Reference proteome</keyword>
<dbReference type="InterPro" id="IPR011063">
    <property type="entry name" value="TilS/TtcA_N"/>
</dbReference>
<dbReference type="GO" id="GO:0032267">
    <property type="term" value="F:tRNA(Ile)-lysidine synthase activity"/>
    <property type="evidence" value="ECO:0007669"/>
    <property type="project" value="UniProtKB-EC"/>
</dbReference>
<reference evidence="8 9" key="1">
    <citation type="submission" date="2018-01" db="EMBL/GenBank/DDBJ databases">
        <title>Genomic Encyclopedia of Archaeal and Bacterial Type Strains, Phase II (KMG-II): from individual species to whole genera.</title>
        <authorList>
            <person name="Goeker M."/>
        </authorList>
    </citation>
    <scope>NUCLEOTIDE SEQUENCE [LARGE SCALE GENOMIC DNA]</scope>
    <source>
        <strain evidence="8 9">DSM 17023</strain>
    </source>
</reference>
<dbReference type="Gene3D" id="3.40.50.620">
    <property type="entry name" value="HUPs"/>
    <property type="match status" value="1"/>
</dbReference>
<dbReference type="CDD" id="cd01992">
    <property type="entry name" value="TilS_N"/>
    <property type="match status" value="1"/>
</dbReference>
<dbReference type="InterPro" id="IPR012795">
    <property type="entry name" value="tRNA_Ile_lys_synt_N"/>
</dbReference>
<accession>A0A2S3UTT5</accession>
<comment type="function">
    <text evidence="6">Ligates lysine onto the cytidine present at position 34 of the AUA codon-specific tRNA(Ile) that contains the anticodon CAU, in an ATP-dependent manner. Cytidine is converted to lysidine, thus changing the amino acid specificity of the tRNA from methionine to isoleucine.</text>
</comment>
<dbReference type="Pfam" id="PF01171">
    <property type="entry name" value="ATP_bind_3"/>
    <property type="match status" value="1"/>
</dbReference>
<dbReference type="NCBIfam" id="TIGR02432">
    <property type="entry name" value="lysidine_TilS_N"/>
    <property type="match status" value="1"/>
</dbReference>
<keyword evidence="6" id="KW-0963">Cytoplasm</keyword>
<keyword evidence="1 6" id="KW-0436">Ligase</keyword>
<evidence type="ECO:0000256" key="2">
    <source>
        <dbReference type="ARBA" id="ARBA00022694"/>
    </source>
</evidence>
<evidence type="ECO:0000256" key="4">
    <source>
        <dbReference type="ARBA" id="ARBA00022840"/>
    </source>
</evidence>
<comment type="similarity">
    <text evidence="6">Belongs to the tRNA(Ile)-lysidine synthase family.</text>
</comment>
<keyword evidence="3 6" id="KW-0547">Nucleotide-binding</keyword>
<evidence type="ECO:0000313" key="9">
    <source>
        <dbReference type="Proteomes" id="UP000236959"/>
    </source>
</evidence>
<dbReference type="PANTHER" id="PTHR43033:SF5">
    <property type="entry name" value="TRNA(ILE)-LYSIDINE SYNTHETASE"/>
    <property type="match status" value="1"/>
</dbReference>
<feature type="domain" description="tRNA(Ile)-lysidine/2-thiocytidine synthase N-terminal" evidence="7">
    <location>
        <begin position="40"/>
        <end position="222"/>
    </location>
</feature>
<comment type="catalytic activity">
    <reaction evidence="5 6">
        <text>cytidine(34) in tRNA(Ile2) + L-lysine + ATP = lysidine(34) in tRNA(Ile2) + AMP + diphosphate + H(+)</text>
        <dbReference type="Rhea" id="RHEA:43744"/>
        <dbReference type="Rhea" id="RHEA-COMP:10625"/>
        <dbReference type="Rhea" id="RHEA-COMP:10670"/>
        <dbReference type="ChEBI" id="CHEBI:15378"/>
        <dbReference type="ChEBI" id="CHEBI:30616"/>
        <dbReference type="ChEBI" id="CHEBI:32551"/>
        <dbReference type="ChEBI" id="CHEBI:33019"/>
        <dbReference type="ChEBI" id="CHEBI:82748"/>
        <dbReference type="ChEBI" id="CHEBI:83665"/>
        <dbReference type="ChEBI" id="CHEBI:456215"/>
        <dbReference type="EC" id="6.3.4.19"/>
    </reaction>
</comment>
<evidence type="ECO:0000256" key="3">
    <source>
        <dbReference type="ARBA" id="ARBA00022741"/>
    </source>
</evidence>
<dbReference type="PANTHER" id="PTHR43033">
    <property type="entry name" value="TRNA(ILE)-LYSIDINE SYNTHASE-RELATED"/>
    <property type="match status" value="1"/>
</dbReference>
<proteinExistence type="inferred from homology"/>
<feature type="binding site" evidence="6">
    <location>
        <begin position="45"/>
        <end position="50"/>
    </location>
    <ligand>
        <name>ATP</name>
        <dbReference type="ChEBI" id="CHEBI:30616"/>
    </ligand>
</feature>
<dbReference type="RefSeq" id="WP_170107191.1">
    <property type="nucleotide sequence ID" value="NZ_PPCN01000005.1"/>
</dbReference>
<protein>
    <recommendedName>
        <fullName evidence="6">tRNA(Ile)-lysidine synthase</fullName>
        <ecNumber evidence="6">6.3.4.19</ecNumber>
    </recommendedName>
    <alternativeName>
        <fullName evidence="6">tRNA(Ile)-2-lysyl-cytidine synthase</fullName>
    </alternativeName>
    <alternativeName>
        <fullName evidence="6">tRNA(Ile)-lysidine synthetase</fullName>
    </alternativeName>
</protein>
<keyword evidence="2 6" id="KW-0819">tRNA processing</keyword>
<dbReference type="SUPFAM" id="SSF52402">
    <property type="entry name" value="Adenine nucleotide alpha hydrolases-like"/>
    <property type="match status" value="1"/>
</dbReference>
<keyword evidence="4 6" id="KW-0067">ATP-binding</keyword>
<sequence>MSAAVHNVPDGPAGPPVEHSTLPDEDIDFLFRGLNSFSKLALAVSGGADSSSLLVLFGEWMKRTSWQGGAEVVCVDHGLRPESAAEADFVAAMAADHGLPAKVLRWEGEKPTSNIQEEARQARYLLIAGHMRQSGAQALVLAHHLDDQAETFLDRLTRGSGLSGLGAMACDETDGPQGLRLLRPLLSVPKTRLEASLRTRGLTWCSDPSNLDLKYKRSRLRAIMSLLAEEGLTADRLAQTAGHLRRAREALETTLRDLVKRHVTQHPAGPLTMSREVYRATAKDLRLRLLTGLAAGATGRRVRIRFRKLEALDLALLAEGDCRHTLAGALFDADRGAIRIWKEAGRTPPETLAVTASPGVWDNRYRYWHPSDPSLPALAGNLRVGPLCRAPVQARDISWPEGWPKEAFDCSPVVWTAEGAIVASSLTAHLRIGNSDGVNSLNLERIPFQGKLEADFVDGGDLQEEI</sequence>
<dbReference type="EMBL" id="PPCN01000005">
    <property type="protein sequence ID" value="POF31148.1"/>
    <property type="molecule type" value="Genomic_DNA"/>
</dbReference>
<name>A0A2S3UTT5_9HYPH</name>
<evidence type="ECO:0000256" key="5">
    <source>
        <dbReference type="ARBA" id="ARBA00048539"/>
    </source>
</evidence>
<dbReference type="HAMAP" id="MF_01161">
    <property type="entry name" value="tRNA_Ile_lys_synt"/>
    <property type="match status" value="1"/>
</dbReference>
<dbReference type="GO" id="GO:0006400">
    <property type="term" value="P:tRNA modification"/>
    <property type="evidence" value="ECO:0007669"/>
    <property type="project" value="UniProtKB-UniRule"/>
</dbReference>
<organism evidence="8 9">
    <name type="scientific">Roseibium marinum</name>
    <dbReference type="NCBI Taxonomy" id="281252"/>
    <lineage>
        <taxon>Bacteria</taxon>
        <taxon>Pseudomonadati</taxon>
        <taxon>Pseudomonadota</taxon>
        <taxon>Alphaproteobacteria</taxon>
        <taxon>Hyphomicrobiales</taxon>
        <taxon>Stappiaceae</taxon>
        <taxon>Roseibium</taxon>
    </lineage>
</organism>
<evidence type="ECO:0000313" key="8">
    <source>
        <dbReference type="EMBL" id="POF31148.1"/>
    </source>
</evidence>
<evidence type="ECO:0000256" key="6">
    <source>
        <dbReference type="HAMAP-Rule" id="MF_01161"/>
    </source>
</evidence>
<evidence type="ECO:0000256" key="1">
    <source>
        <dbReference type="ARBA" id="ARBA00022598"/>
    </source>
</evidence>
<comment type="caution">
    <text evidence="8">The sequence shown here is derived from an EMBL/GenBank/DDBJ whole genome shotgun (WGS) entry which is preliminary data.</text>
</comment>
<comment type="domain">
    <text evidence="6">The N-terminal region contains the highly conserved SGGXDS motif, predicted to be a P-loop motif involved in ATP binding.</text>
</comment>
<dbReference type="EC" id="6.3.4.19" evidence="6"/>
<dbReference type="AlphaFoldDB" id="A0A2S3UTT5"/>
<gene>
    <name evidence="6" type="primary">tilS</name>
    <name evidence="8" type="ORF">CLV41_105329</name>
</gene>
<comment type="subcellular location">
    <subcellularLocation>
        <location evidence="6">Cytoplasm</location>
    </subcellularLocation>
</comment>
<dbReference type="GO" id="GO:0005524">
    <property type="term" value="F:ATP binding"/>
    <property type="evidence" value="ECO:0007669"/>
    <property type="project" value="UniProtKB-UniRule"/>
</dbReference>
<dbReference type="Proteomes" id="UP000236959">
    <property type="component" value="Unassembled WGS sequence"/>
</dbReference>